<dbReference type="Proteomes" id="UP001341840">
    <property type="component" value="Unassembled WGS sequence"/>
</dbReference>
<comment type="caution">
    <text evidence="1">The sequence shown here is derived from an EMBL/GenBank/DDBJ whole genome shotgun (WGS) entry which is preliminary data.</text>
</comment>
<reference evidence="1 2" key="1">
    <citation type="journal article" date="2023" name="Plants (Basel)">
        <title>Bridging the Gap: Combining Genomics and Transcriptomics Approaches to Understand Stylosanthes scabra, an Orphan Legume from the Brazilian Caatinga.</title>
        <authorList>
            <person name="Ferreira-Neto J.R.C."/>
            <person name="da Silva M.D."/>
            <person name="Binneck E."/>
            <person name="de Melo N.F."/>
            <person name="da Silva R.H."/>
            <person name="de Melo A.L.T.M."/>
            <person name="Pandolfi V."/>
            <person name="Bustamante F.O."/>
            <person name="Brasileiro-Vidal A.C."/>
            <person name="Benko-Iseppon A.M."/>
        </authorList>
    </citation>
    <scope>NUCLEOTIDE SEQUENCE [LARGE SCALE GENOMIC DNA]</scope>
    <source>
        <tissue evidence="1">Leaves</tissue>
    </source>
</reference>
<keyword evidence="2" id="KW-1185">Reference proteome</keyword>
<name>A0ABU6W0G8_9FABA</name>
<evidence type="ECO:0000313" key="1">
    <source>
        <dbReference type="EMBL" id="MED6178423.1"/>
    </source>
</evidence>
<protein>
    <submittedName>
        <fullName evidence="1">Uncharacterized protein</fullName>
    </submittedName>
</protein>
<gene>
    <name evidence="1" type="ORF">PIB30_107323</name>
</gene>
<sequence>MKSNAFGFLKHIAKWTVNQKMYVALAKAYDMESRSLRLGTKRIPFNVETVMKCFGLPNHGESIKKGNKLTKQELVTLRQVNRIK</sequence>
<proteinExistence type="predicted"/>
<dbReference type="EMBL" id="JASCZI010155556">
    <property type="protein sequence ID" value="MED6178423.1"/>
    <property type="molecule type" value="Genomic_DNA"/>
</dbReference>
<evidence type="ECO:0000313" key="2">
    <source>
        <dbReference type="Proteomes" id="UP001341840"/>
    </source>
</evidence>
<organism evidence="1 2">
    <name type="scientific">Stylosanthes scabra</name>
    <dbReference type="NCBI Taxonomy" id="79078"/>
    <lineage>
        <taxon>Eukaryota</taxon>
        <taxon>Viridiplantae</taxon>
        <taxon>Streptophyta</taxon>
        <taxon>Embryophyta</taxon>
        <taxon>Tracheophyta</taxon>
        <taxon>Spermatophyta</taxon>
        <taxon>Magnoliopsida</taxon>
        <taxon>eudicotyledons</taxon>
        <taxon>Gunneridae</taxon>
        <taxon>Pentapetalae</taxon>
        <taxon>rosids</taxon>
        <taxon>fabids</taxon>
        <taxon>Fabales</taxon>
        <taxon>Fabaceae</taxon>
        <taxon>Papilionoideae</taxon>
        <taxon>50 kb inversion clade</taxon>
        <taxon>dalbergioids sensu lato</taxon>
        <taxon>Dalbergieae</taxon>
        <taxon>Pterocarpus clade</taxon>
        <taxon>Stylosanthes</taxon>
    </lineage>
</organism>
<accession>A0ABU6W0G8</accession>